<dbReference type="Pfam" id="PF13704">
    <property type="entry name" value="Glyco_tranf_2_4"/>
    <property type="match status" value="1"/>
</dbReference>
<keyword evidence="1" id="KW-0808">Transferase</keyword>
<dbReference type="Gene3D" id="3.90.550.10">
    <property type="entry name" value="Spore Coat Polysaccharide Biosynthesis Protein SpsA, Chain A"/>
    <property type="match status" value="1"/>
</dbReference>
<evidence type="ECO:0000313" key="2">
    <source>
        <dbReference type="Proteomes" id="UP000294835"/>
    </source>
</evidence>
<dbReference type="SUPFAM" id="SSF53448">
    <property type="entry name" value="Nucleotide-diphospho-sugar transferases"/>
    <property type="match status" value="1"/>
</dbReference>
<dbReference type="EMBL" id="SLXP01000008">
    <property type="protein sequence ID" value="TCP40226.1"/>
    <property type="molecule type" value="Genomic_DNA"/>
</dbReference>
<sequence length="362" mass="41394">MRLAEAPQPAGGKGRRPLRRTAIPDWHALWTAYRMHWTRRRLLLRAFRKRGQLIPVCDRTGQIGKADILGLASVRNEAERLPYFLAHHRALGVAHFLVVDNDSDDGTRDLLAAQPDVSLWRTGHSYRLSRFGMDWLTWLMIRHGHGHWCLTLDADELLVYPHHDTRPLPDLTAWLDAHGQPAFGAVMLDLYPKGPVADGHYAPGQDPTEVIGWFDAGNIATKYQPPLKNLLVRGGVRQRMFFAAEPERAPTLSKTPLIRWHRRYAYVSSTHSALPTRLNRVRGREAGDLPSGVLLHTKFLPSIVEKSREEKRRREHFANCALYEDYYDALIANPDLWCPDSTRYDGWRQLEALGLMSRGGWD</sequence>
<dbReference type="GO" id="GO:0016740">
    <property type="term" value="F:transferase activity"/>
    <property type="evidence" value="ECO:0007669"/>
    <property type="project" value="UniProtKB-KW"/>
</dbReference>
<protein>
    <submittedName>
        <fullName evidence="1">Glycosyl transferase family 2</fullName>
    </submittedName>
</protein>
<comment type="caution">
    <text evidence="1">The sequence shown here is derived from an EMBL/GenBank/DDBJ whole genome shotgun (WGS) entry which is preliminary data.</text>
</comment>
<evidence type="ECO:0000313" key="1">
    <source>
        <dbReference type="EMBL" id="TCP40226.1"/>
    </source>
</evidence>
<gene>
    <name evidence="1" type="ORF">EV662_108101</name>
</gene>
<dbReference type="AlphaFoldDB" id="A0A4V2SQT4"/>
<dbReference type="InterPro" id="IPR029044">
    <property type="entry name" value="Nucleotide-diphossugar_trans"/>
</dbReference>
<accession>A0A4V2SQT4</accession>
<reference evidence="1 2" key="1">
    <citation type="submission" date="2019-03" db="EMBL/GenBank/DDBJ databases">
        <title>Genomic Encyclopedia of Type Strains, Phase IV (KMG-IV): sequencing the most valuable type-strain genomes for metagenomic binning, comparative biology and taxonomic classification.</title>
        <authorList>
            <person name="Goeker M."/>
        </authorList>
    </citation>
    <scope>NUCLEOTIDE SEQUENCE [LARGE SCALE GENOMIC DNA]</scope>
    <source>
        <strain evidence="1 2">DSM 18063</strain>
    </source>
</reference>
<proteinExistence type="predicted"/>
<keyword evidence="2" id="KW-1185">Reference proteome</keyword>
<dbReference type="Proteomes" id="UP000294835">
    <property type="component" value="Unassembled WGS sequence"/>
</dbReference>
<name>A0A4V2SQT4_9RHOB</name>
<organism evidence="1 2">
    <name type="scientific">Rhodovulum marinum</name>
    <dbReference type="NCBI Taxonomy" id="320662"/>
    <lineage>
        <taxon>Bacteria</taxon>
        <taxon>Pseudomonadati</taxon>
        <taxon>Pseudomonadota</taxon>
        <taxon>Alphaproteobacteria</taxon>
        <taxon>Rhodobacterales</taxon>
        <taxon>Paracoccaceae</taxon>
        <taxon>Rhodovulum</taxon>
    </lineage>
</organism>